<feature type="compositionally biased region" description="Pro residues" evidence="1">
    <location>
        <begin position="199"/>
        <end position="211"/>
    </location>
</feature>
<sequence>MNYEAERAMNQKRLRMEGEPGHGVVQGNGLPLNYIDNGHQIPYQPYAGAYNTHYPPPEAFSPYGPPPPGGYAPQNLSYAPPAHQNYPHHQSFPPQQPPQAQLHMPQSHMVQGYGDVGVHKPAWPPQPHLLPPLDTQKPLDVKQLKSEIKLEPTDAQKRPHPENEMLPKKRGRPKGSTNKPKPPGASPRAPGPALHAPRAPVPRPLPPPPRPRATGYQYAIRPFRKDFSGIQFRR</sequence>
<feature type="compositionally biased region" description="Low complexity" evidence="1">
    <location>
        <begin position="186"/>
        <end position="198"/>
    </location>
</feature>
<evidence type="ECO:0000256" key="1">
    <source>
        <dbReference type="SAM" id="MobiDB-lite"/>
    </source>
</evidence>
<comment type="caution">
    <text evidence="2">The sequence shown here is derived from an EMBL/GenBank/DDBJ whole genome shotgun (WGS) entry which is preliminary data.</text>
</comment>
<dbReference type="AlphaFoldDB" id="A0A922MMU5"/>
<name>A0A922MMU5_SPOEX</name>
<feature type="region of interest" description="Disordered" evidence="1">
    <location>
        <begin position="82"/>
        <end position="135"/>
    </location>
</feature>
<feature type="region of interest" description="Disordered" evidence="1">
    <location>
        <begin position="149"/>
        <end position="234"/>
    </location>
</feature>
<accession>A0A922MMU5</accession>
<evidence type="ECO:0000313" key="3">
    <source>
        <dbReference type="Proteomes" id="UP000814243"/>
    </source>
</evidence>
<proteinExistence type="predicted"/>
<dbReference type="EMBL" id="JACEFF010000309">
    <property type="protein sequence ID" value="KAH9639764.1"/>
    <property type="molecule type" value="Genomic_DNA"/>
</dbReference>
<dbReference type="Proteomes" id="UP000814243">
    <property type="component" value="Unassembled WGS sequence"/>
</dbReference>
<feature type="compositionally biased region" description="Basic and acidic residues" evidence="1">
    <location>
        <begin position="149"/>
        <end position="167"/>
    </location>
</feature>
<feature type="compositionally biased region" description="Low complexity" evidence="1">
    <location>
        <begin position="87"/>
        <end position="106"/>
    </location>
</feature>
<protein>
    <submittedName>
        <fullName evidence="2">Uncharacterized protein</fullName>
    </submittedName>
</protein>
<gene>
    <name evidence="2" type="ORF">HF086_010970</name>
</gene>
<evidence type="ECO:0000313" key="2">
    <source>
        <dbReference type="EMBL" id="KAH9639764.1"/>
    </source>
</evidence>
<organism evidence="2 3">
    <name type="scientific">Spodoptera exigua</name>
    <name type="common">Beet armyworm</name>
    <name type="synonym">Noctua fulgens</name>
    <dbReference type="NCBI Taxonomy" id="7107"/>
    <lineage>
        <taxon>Eukaryota</taxon>
        <taxon>Metazoa</taxon>
        <taxon>Ecdysozoa</taxon>
        <taxon>Arthropoda</taxon>
        <taxon>Hexapoda</taxon>
        <taxon>Insecta</taxon>
        <taxon>Pterygota</taxon>
        <taxon>Neoptera</taxon>
        <taxon>Endopterygota</taxon>
        <taxon>Lepidoptera</taxon>
        <taxon>Glossata</taxon>
        <taxon>Ditrysia</taxon>
        <taxon>Noctuoidea</taxon>
        <taxon>Noctuidae</taxon>
        <taxon>Amphipyrinae</taxon>
        <taxon>Spodoptera</taxon>
    </lineage>
</organism>
<reference evidence="2" key="1">
    <citation type="journal article" date="2021" name="G3 (Bethesda)">
        <title>Genome and transcriptome analysis of the beet armyworm Spodoptera exigua reveals targets for pest control. .</title>
        <authorList>
            <person name="Simon S."/>
            <person name="Breeschoten T."/>
            <person name="Jansen H.J."/>
            <person name="Dirks R.P."/>
            <person name="Schranz M.E."/>
            <person name="Ros V.I.D."/>
        </authorList>
    </citation>
    <scope>NUCLEOTIDE SEQUENCE</scope>
    <source>
        <strain evidence="2">TB_SE_WUR_2020</strain>
    </source>
</reference>